<keyword evidence="2" id="KW-1185">Reference proteome</keyword>
<sequence length="128" mass="14024">MKPIITETTNSILTSNFEDVIDLPITRINYGDGNVGVESCWKLSPEELEEVNKTGVIYFVCVAPTHPPICLSPYSSLSGQMEGQYDTGINPFEEQTCKVCGCTWNNACPGGCYWVADDLCSRCQGADQ</sequence>
<dbReference type="AlphaFoldDB" id="A0A6A7K9V5"/>
<dbReference type="RefSeq" id="WP_152803967.1">
    <property type="nucleotide sequence ID" value="NZ_WHNX01000012.1"/>
</dbReference>
<name>A0A6A7K9V5_9FIRM</name>
<dbReference type="EMBL" id="WHNX01000012">
    <property type="protein sequence ID" value="MPW25967.1"/>
    <property type="molecule type" value="Genomic_DNA"/>
</dbReference>
<organism evidence="1 2">
    <name type="scientific">Alkalibaculum sporogenes</name>
    <dbReference type="NCBI Taxonomy" id="2655001"/>
    <lineage>
        <taxon>Bacteria</taxon>
        <taxon>Bacillati</taxon>
        <taxon>Bacillota</taxon>
        <taxon>Clostridia</taxon>
        <taxon>Eubacteriales</taxon>
        <taxon>Eubacteriaceae</taxon>
        <taxon>Alkalibaculum</taxon>
    </lineage>
</organism>
<gene>
    <name evidence="1" type="ORF">GC105_09205</name>
</gene>
<evidence type="ECO:0000313" key="2">
    <source>
        <dbReference type="Proteomes" id="UP000440004"/>
    </source>
</evidence>
<reference evidence="1 2" key="1">
    <citation type="submission" date="2019-10" db="EMBL/GenBank/DDBJ databases">
        <title>Alkalibaculum tamaniensis sp.nov., a new alkaliphilic acetogen, isolated on methoxylated aromatics from a mud volcano.</title>
        <authorList>
            <person name="Khomyakova M.A."/>
            <person name="Merkel A.Y."/>
            <person name="Bonch-Osmolovskaya E.A."/>
            <person name="Slobodkin A.I."/>
        </authorList>
    </citation>
    <scope>NUCLEOTIDE SEQUENCE [LARGE SCALE GENOMIC DNA]</scope>
    <source>
        <strain evidence="1 2">M08DMB</strain>
    </source>
</reference>
<dbReference type="Proteomes" id="UP000440004">
    <property type="component" value="Unassembled WGS sequence"/>
</dbReference>
<protein>
    <submittedName>
        <fullName evidence="1">Uncharacterized protein</fullName>
    </submittedName>
</protein>
<accession>A0A6A7K9V5</accession>
<evidence type="ECO:0000313" key="1">
    <source>
        <dbReference type="EMBL" id="MPW25967.1"/>
    </source>
</evidence>
<comment type="caution">
    <text evidence="1">The sequence shown here is derived from an EMBL/GenBank/DDBJ whole genome shotgun (WGS) entry which is preliminary data.</text>
</comment>
<proteinExistence type="predicted"/>